<accession>A0AAD7HVL8</accession>
<proteinExistence type="predicted"/>
<evidence type="ECO:0008006" key="5">
    <source>
        <dbReference type="Google" id="ProtNLM"/>
    </source>
</evidence>
<feature type="region of interest" description="Disordered" evidence="1">
    <location>
        <begin position="40"/>
        <end position="82"/>
    </location>
</feature>
<evidence type="ECO:0000313" key="4">
    <source>
        <dbReference type="Proteomes" id="UP001215598"/>
    </source>
</evidence>
<gene>
    <name evidence="3" type="ORF">B0H16DRAFT_1697476</name>
</gene>
<sequence length="191" mass="21629">MFVVVVVVVVVESSKASVVAKEEVPSAPFVQIRQGVSKEGREEESIYADDSEKKKRRQRSLALKRKKKTPDRCEWHTPAKLPTTARARALSSGIKNQIRAARPVEPNLIAFGREPIMTPKPLAQRARAPRRTCPSVPATRDKARTQSTHRRASRASHPSTRERNQKERRKEKKKRGECGVRGLRLRAPYAH</sequence>
<dbReference type="Proteomes" id="UP001215598">
    <property type="component" value="Unassembled WGS sequence"/>
</dbReference>
<keyword evidence="4" id="KW-1185">Reference proteome</keyword>
<protein>
    <recommendedName>
        <fullName evidence="5">Secreted protein</fullName>
    </recommendedName>
</protein>
<reference evidence="3" key="1">
    <citation type="submission" date="2023-03" db="EMBL/GenBank/DDBJ databases">
        <title>Massive genome expansion in bonnet fungi (Mycena s.s.) driven by repeated elements and novel gene families across ecological guilds.</title>
        <authorList>
            <consortium name="Lawrence Berkeley National Laboratory"/>
            <person name="Harder C.B."/>
            <person name="Miyauchi S."/>
            <person name="Viragh M."/>
            <person name="Kuo A."/>
            <person name="Thoen E."/>
            <person name="Andreopoulos B."/>
            <person name="Lu D."/>
            <person name="Skrede I."/>
            <person name="Drula E."/>
            <person name="Henrissat B."/>
            <person name="Morin E."/>
            <person name="Kohler A."/>
            <person name="Barry K."/>
            <person name="LaButti K."/>
            <person name="Morin E."/>
            <person name="Salamov A."/>
            <person name="Lipzen A."/>
            <person name="Mereny Z."/>
            <person name="Hegedus B."/>
            <person name="Baldrian P."/>
            <person name="Stursova M."/>
            <person name="Weitz H."/>
            <person name="Taylor A."/>
            <person name="Grigoriev I.V."/>
            <person name="Nagy L.G."/>
            <person name="Martin F."/>
            <person name="Kauserud H."/>
        </authorList>
    </citation>
    <scope>NUCLEOTIDE SEQUENCE</scope>
    <source>
        <strain evidence="3">CBHHK182m</strain>
    </source>
</reference>
<comment type="caution">
    <text evidence="3">The sequence shown here is derived from an EMBL/GenBank/DDBJ whole genome shotgun (WGS) entry which is preliminary data.</text>
</comment>
<feature type="region of interest" description="Disordered" evidence="1">
    <location>
        <begin position="119"/>
        <end position="191"/>
    </location>
</feature>
<dbReference type="EMBL" id="JARKIB010000173">
    <property type="protein sequence ID" value="KAJ7728358.1"/>
    <property type="molecule type" value="Genomic_DNA"/>
</dbReference>
<feature type="compositionally biased region" description="Basic residues" evidence="1">
    <location>
        <begin position="166"/>
        <end position="175"/>
    </location>
</feature>
<dbReference type="AlphaFoldDB" id="A0AAD7HVL8"/>
<feature type="chain" id="PRO_5042265495" description="Secreted protein" evidence="2">
    <location>
        <begin position="17"/>
        <end position="191"/>
    </location>
</feature>
<feature type="compositionally biased region" description="Basic residues" evidence="1">
    <location>
        <begin position="54"/>
        <end position="69"/>
    </location>
</feature>
<evidence type="ECO:0000256" key="2">
    <source>
        <dbReference type="SAM" id="SignalP"/>
    </source>
</evidence>
<name>A0AAD7HVL8_9AGAR</name>
<feature type="signal peptide" evidence="2">
    <location>
        <begin position="1"/>
        <end position="16"/>
    </location>
</feature>
<organism evidence="3 4">
    <name type="scientific">Mycena metata</name>
    <dbReference type="NCBI Taxonomy" id="1033252"/>
    <lineage>
        <taxon>Eukaryota</taxon>
        <taxon>Fungi</taxon>
        <taxon>Dikarya</taxon>
        <taxon>Basidiomycota</taxon>
        <taxon>Agaricomycotina</taxon>
        <taxon>Agaricomycetes</taxon>
        <taxon>Agaricomycetidae</taxon>
        <taxon>Agaricales</taxon>
        <taxon>Marasmiineae</taxon>
        <taxon>Mycenaceae</taxon>
        <taxon>Mycena</taxon>
    </lineage>
</organism>
<evidence type="ECO:0000313" key="3">
    <source>
        <dbReference type="EMBL" id="KAJ7728358.1"/>
    </source>
</evidence>
<keyword evidence="2" id="KW-0732">Signal</keyword>
<evidence type="ECO:0000256" key="1">
    <source>
        <dbReference type="SAM" id="MobiDB-lite"/>
    </source>
</evidence>